<dbReference type="NCBIfam" id="TIGR01378">
    <property type="entry name" value="thi_PPkinase"/>
    <property type="match status" value="1"/>
</dbReference>
<dbReference type="InterPro" id="IPR036759">
    <property type="entry name" value="TPK_catalytic_sf"/>
</dbReference>
<accession>A0A402BH25</accession>
<dbReference type="InterPro" id="IPR007371">
    <property type="entry name" value="TPK_catalytic"/>
</dbReference>
<dbReference type="Gene3D" id="3.40.50.10240">
    <property type="entry name" value="Thiamin pyrophosphokinase, catalytic domain"/>
    <property type="match status" value="1"/>
</dbReference>
<feature type="domain" description="Thiamin pyrophosphokinase thiamin-binding" evidence="6">
    <location>
        <begin position="147"/>
        <end position="206"/>
    </location>
</feature>
<dbReference type="GO" id="GO:0009229">
    <property type="term" value="P:thiamine diphosphate biosynthetic process"/>
    <property type="evidence" value="ECO:0007669"/>
    <property type="project" value="InterPro"/>
</dbReference>
<evidence type="ECO:0000256" key="1">
    <source>
        <dbReference type="ARBA" id="ARBA00022679"/>
    </source>
</evidence>
<dbReference type="Proteomes" id="UP000287171">
    <property type="component" value="Unassembled WGS sequence"/>
</dbReference>
<dbReference type="OrthoDB" id="9804377at2"/>
<evidence type="ECO:0000256" key="2">
    <source>
        <dbReference type="ARBA" id="ARBA00022741"/>
    </source>
</evidence>
<dbReference type="PANTHER" id="PTHR41299:SF1">
    <property type="entry name" value="THIAMINE PYROPHOSPHOKINASE"/>
    <property type="match status" value="1"/>
</dbReference>
<evidence type="ECO:0000256" key="5">
    <source>
        <dbReference type="NCBIfam" id="TIGR01378"/>
    </source>
</evidence>
<sequence length="215" mass="22883">MHIVIFAGGKLRPGPKVQAVLQTADLIIAADSGAATALDYGHIPAVILGDFDSLPEHLIEELQQQGSQLIRASVHKDETDTELALIEARQRGASTITILGAFGGSRIEHSLANVFLLTGFHDIPVQIIDGPSTCWLLSGPASSSISGQSGDFVSLFPMTMEVTAITTANLAYALKGENLRFGTPRGISNELLESQATVTIDQGQLLIIHTSREQE</sequence>
<keyword evidence="1" id="KW-0808">Transferase</keyword>
<keyword evidence="8" id="KW-1185">Reference proteome</keyword>
<dbReference type="EC" id="2.7.6.2" evidence="5"/>
<dbReference type="Pfam" id="PF04263">
    <property type="entry name" value="TPK_catalytic"/>
    <property type="match status" value="1"/>
</dbReference>
<dbReference type="EMBL" id="BIFT01000002">
    <property type="protein sequence ID" value="GCE30542.1"/>
    <property type="molecule type" value="Genomic_DNA"/>
</dbReference>
<dbReference type="SUPFAM" id="SSF63862">
    <property type="entry name" value="Thiamin pyrophosphokinase, substrate-binding domain"/>
    <property type="match status" value="1"/>
</dbReference>
<reference evidence="8" key="1">
    <citation type="submission" date="2018-12" db="EMBL/GenBank/DDBJ databases">
        <title>Tengunoibacter tsumagoiensis gen. nov., sp. nov., Dictyobacter kobayashii sp. nov., D. alpinus sp. nov., and D. joshuensis sp. nov. and description of Dictyobacteraceae fam. nov. within the order Ktedonobacterales isolated from Tengu-no-mugimeshi.</title>
        <authorList>
            <person name="Wang C.M."/>
            <person name="Zheng Y."/>
            <person name="Sakai Y."/>
            <person name="Toyoda A."/>
            <person name="Minakuchi Y."/>
            <person name="Abe K."/>
            <person name="Yokota A."/>
            <person name="Yabe S."/>
        </authorList>
    </citation>
    <scope>NUCLEOTIDE SEQUENCE [LARGE SCALE GENOMIC DNA]</scope>
    <source>
        <strain evidence="8">Uno16</strain>
    </source>
</reference>
<evidence type="ECO:0000313" key="7">
    <source>
        <dbReference type="EMBL" id="GCE30542.1"/>
    </source>
</evidence>
<keyword evidence="3 7" id="KW-0418">Kinase</keyword>
<evidence type="ECO:0000259" key="6">
    <source>
        <dbReference type="SMART" id="SM00983"/>
    </source>
</evidence>
<organism evidence="7 8">
    <name type="scientific">Dictyobacter alpinus</name>
    <dbReference type="NCBI Taxonomy" id="2014873"/>
    <lineage>
        <taxon>Bacteria</taxon>
        <taxon>Bacillati</taxon>
        <taxon>Chloroflexota</taxon>
        <taxon>Ktedonobacteria</taxon>
        <taxon>Ktedonobacterales</taxon>
        <taxon>Dictyobacteraceae</taxon>
        <taxon>Dictyobacter</taxon>
    </lineage>
</organism>
<dbReference type="CDD" id="cd07995">
    <property type="entry name" value="TPK"/>
    <property type="match status" value="1"/>
</dbReference>
<dbReference type="InterPro" id="IPR053149">
    <property type="entry name" value="TPK"/>
</dbReference>
<dbReference type="GO" id="GO:0016301">
    <property type="term" value="F:kinase activity"/>
    <property type="evidence" value="ECO:0007669"/>
    <property type="project" value="UniProtKB-KW"/>
</dbReference>
<dbReference type="AlphaFoldDB" id="A0A402BH25"/>
<dbReference type="RefSeq" id="WP_126630618.1">
    <property type="nucleotide sequence ID" value="NZ_BIFT01000002.1"/>
</dbReference>
<comment type="caution">
    <text evidence="7">The sequence shown here is derived from an EMBL/GenBank/DDBJ whole genome shotgun (WGS) entry which is preliminary data.</text>
</comment>
<dbReference type="SUPFAM" id="SSF63999">
    <property type="entry name" value="Thiamin pyrophosphokinase, catalytic domain"/>
    <property type="match status" value="1"/>
</dbReference>
<dbReference type="InterPro" id="IPR036371">
    <property type="entry name" value="TPK_B1-bd_sf"/>
</dbReference>
<dbReference type="Pfam" id="PF04265">
    <property type="entry name" value="TPK_B1_binding"/>
    <property type="match status" value="1"/>
</dbReference>
<dbReference type="GO" id="GO:0004788">
    <property type="term" value="F:thiamine diphosphokinase activity"/>
    <property type="evidence" value="ECO:0007669"/>
    <property type="project" value="UniProtKB-UniRule"/>
</dbReference>
<evidence type="ECO:0000256" key="4">
    <source>
        <dbReference type="ARBA" id="ARBA00022840"/>
    </source>
</evidence>
<evidence type="ECO:0000313" key="8">
    <source>
        <dbReference type="Proteomes" id="UP000287171"/>
    </source>
</evidence>
<dbReference type="GO" id="GO:0005524">
    <property type="term" value="F:ATP binding"/>
    <property type="evidence" value="ECO:0007669"/>
    <property type="project" value="UniProtKB-KW"/>
</dbReference>
<dbReference type="InterPro" id="IPR006282">
    <property type="entry name" value="Thi_PPkinase"/>
</dbReference>
<proteinExistence type="predicted"/>
<name>A0A402BH25_9CHLR</name>
<dbReference type="PANTHER" id="PTHR41299">
    <property type="entry name" value="THIAMINE PYROPHOSPHOKINASE"/>
    <property type="match status" value="1"/>
</dbReference>
<evidence type="ECO:0000256" key="3">
    <source>
        <dbReference type="ARBA" id="ARBA00022777"/>
    </source>
</evidence>
<keyword evidence="2" id="KW-0547">Nucleotide-binding</keyword>
<gene>
    <name evidence="7" type="ORF">KDA_60260</name>
</gene>
<dbReference type="GO" id="GO:0006772">
    <property type="term" value="P:thiamine metabolic process"/>
    <property type="evidence" value="ECO:0007669"/>
    <property type="project" value="UniProtKB-UniRule"/>
</dbReference>
<dbReference type="InterPro" id="IPR007373">
    <property type="entry name" value="Thiamin_PyroPKinase_B1-bd"/>
</dbReference>
<dbReference type="GO" id="GO:0030975">
    <property type="term" value="F:thiamine binding"/>
    <property type="evidence" value="ECO:0007669"/>
    <property type="project" value="InterPro"/>
</dbReference>
<protein>
    <recommendedName>
        <fullName evidence="5">Thiamine diphosphokinase</fullName>
        <ecNumber evidence="5">2.7.6.2</ecNumber>
    </recommendedName>
</protein>
<dbReference type="SMART" id="SM00983">
    <property type="entry name" value="TPK_B1_binding"/>
    <property type="match status" value="1"/>
</dbReference>
<keyword evidence="4" id="KW-0067">ATP-binding</keyword>